<dbReference type="EMBL" id="KV460214">
    <property type="protein sequence ID" value="OBT99062.1"/>
    <property type="molecule type" value="Genomic_DNA"/>
</dbReference>
<protein>
    <submittedName>
        <fullName evidence="2">Uncharacterized protein</fullName>
    </submittedName>
</protein>
<dbReference type="Proteomes" id="UP000091956">
    <property type="component" value="Unassembled WGS sequence"/>
</dbReference>
<sequence length="73" mass="7360">MKISAATIVLVIGLAVAAPAAEPVAEPAAVLEARTCPAGPIVESCWNTCKSQGKTGAAYTKCWKCCGATCTTC</sequence>
<organism evidence="2 3">
    <name type="scientific">Pseudogymnoascus verrucosus</name>
    <dbReference type="NCBI Taxonomy" id="342668"/>
    <lineage>
        <taxon>Eukaryota</taxon>
        <taxon>Fungi</taxon>
        <taxon>Dikarya</taxon>
        <taxon>Ascomycota</taxon>
        <taxon>Pezizomycotina</taxon>
        <taxon>Leotiomycetes</taxon>
        <taxon>Thelebolales</taxon>
        <taxon>Thelebolaceae</taxon>
        <taxon>Pseudogymnoascus</taxon>
    </lineage>
</organism>
<keyword evidence="3" id="KW-1185">Reference proteome</keyword>
<evidence type="ECO:0000313" key="2">
    <source>
        <dbReference type="EMBL" id="OBT99062.1"/>
    </source>
</evidence>
<dbReference type="AlphaFoldDB" id="A0A1B8GT95"/>
<proteinExistence type="predicted"/>
<dbReference type="OrthoDB" id="3439179at2759"/>
<evidence type="ECO:0000313" key="3">
    <source>
        <dbReference type="Proteomes" id="UP000091956"/>
    </source>
</evidence>
<dbReference type="RefSeq" id="XP_018132795.1">
    <property type="nucleotide sequence ID" value="XM_018271831.2"/>
</dbReference>
<feature type="signal peptide" evidence="1">
    <location>
        <begin position="1"/>
        <end position="17"/>
    </location>
</feature>
<reference evidence="3" key="2">
    <citation type="journal article" date="2018" name="Nat. Commun.">
        <title>Extreme sensitivity to ultraviolet light in the fungal pathogen causing white-nose syndrome of bats.</title>
        <authorList>
            <person name="Palmer J.M."/>
            <person name="Drees K.P."/>
            <person name="Foster J.T."/>
            <person name="Lindner D.L."/>
        </authorList>
    </citation>
    <scope>NUCLEOTIDE SEQUENCE [LARGE SCALE GENOMIC DNA]</scope>
    <source>
        <strain evidence="3">UAMH 10579</strain>
    </source>
</reference>
<keyword evidence="1" id="KW-0732">Signal</keyword>
<reference evidence="2 3" key="1">
    <citation type="submission" date="2016-03" db="EMBL/GenBank/DDBJ databases">
        <title>Comparative genomics of Pseudogymnoascus destructans, the fungus causing white-nose syndrome of bats.</title>
        <authorList>
            <person name="Palmer J.M."/>
            <person name="Drees K.P."/>
            <person name="Foster J.T."/>
            <person name="Lindner D.L."/>
        </authorList>
    </citation>
    <scope>NUCLEOTIDE SEQUENCE [LARGE SCALE GENOMIC DNA]</scope>
    <source>
        <strain evidence="2 3">UAMH 10579</strain>
    </source>
</reference>
<name>A0A1B8GT95_9PEZI</name>
<gene>
    <name evidence="2" type="ORF">VE01_02321</name>
</gene>
<dbReference type="GeneID" id="28835707"/>
<feature type="chain" id="PRO_5008608976" evidence="1">
    <location>
        <begin position="18"/>
        <end position="73"/>
    </location>
</feature>
<evidence type="ECO:0000256" key="1">
    <source>
        <dbReference type="SAM" id="SignalP"/>
    </source>
</evidence>
<accession>A0A1B8GT95</accession>